<keyword evidence="3" id="KW-0560">Oxidoreductase</keyword>
<organism evidence="6 7">
    <name type="scientific">Aristolochia fimbriata</name>
    <name type="common">White veined hardy Dutchman's pipe vine</name>
    <dbReference type="NCBI Taxonomy" id="158543"/>
    <lineage>
        <taxon>Eukaryota</taxon>
        <taxon>Viridiplantae</taxon>
        <taxon>Streptophyta</taxon>
        <taxon>Embryophyta</taxon>
        <taxon>Tracheophyta</taxon>
        <taxon>Spermatophyta</taxon>
        <taxon>Magnoliopsida</taxon>
        <taxon>Magnoliidae</taxon>
        <taxon>Piperales</taxon>
        <taxon>Aristolochiaceae</taxon>
        <taxon>Aristolochia</taxon>
    </lineage>
</organism>
<dbReference type="InterPro" id="IPR027443">
    <property type="entry name" value="IPNS-like_sf"/>
</dbReference>
<keyword evidence="7" id="KW-1185">Reference proteome</keyword>
<evidence type="ECO:0000256" key="1">
    <source>
        <dbReference type="ARBA" id="ARBA00022723"/>
    </source>
</evidence>
<comment type="similarity">
    <text evidence="3">Belongs to the iron/ascorbate-dependent oxidoreductase family.</text>
</comment>
<feature type="domain" description="Fe2OG dioxygenase" evidence="5">
    <location>
        <begin position="189"/>
        <end position="289"/>
    </location>
</feature>
<dbReference type="Proteomes" id="UP000825729">
    <property type="component" value="Unassembled WGS sequence"/>
</dbReference>
<comment type="caution">
    <text evidence="6">The sequence shown here is derived from an EMBL/GenBank/DDBJ whole genome shotgun (WGS) entry which is preliminary data.</text>
</comment>
<dbReference type="Pfam" id="PF14226">
    <property type="entry name" value="DIOX_N"/>
    <property type="match status" value="1"/>
</dbReference>
<protein>
    <recommendedName>
        <fullName evidence="5">Fe2OG dioxygenase domain-containing protein</fullName>
    </recommendedName>
</protein>
<dbReference type="PANTHER" id="PTHR47990">
    <property type="entry name" value="2-OXOGLUTARATE (2OG) AND FE(II)-DEPENDENT OXYGENASE SUPERFAMILY PROTEIN-RELATED"/>
    <property type="match status" value="1"/>
</dbReference>
<dbReference type="GO" id="GO:0016491">
    <property type="term" value="F:oxidoreductase activity"/>
    <property type="evidence" value="ECO:0007669"/>
    <property type="project" value="UniProtKB-KW"/>
</dbReference>
<accession>A0AAV7EX65</accession>
<keyword evidence="2 3" id="KW-0408">Iron</keyword>
<dbReference type="GO" id="GO:0046872">
    <property type="term" value="F:metal ion binding"/>
    <property type="evidence" value="ECO:0007669"/>
    <property type="project" value="UniProtKB-KW"/>
</dbReference>
<dbReference type="InterPro" id="IPR026992">
    <property type="entry name" value="DIOX_N"/>
</dbReference>
<dbReference type="PROSITE" id="PS51471">
    <property type="entry name" value="FE2OG_OXY"/>
    <property type="match status" value="1"/>
</dbReference>
<sequence>MSTNSYPPVFRHLSPTEPQPSASASATPSPPLSNGAAAIEIPRLDLQKLERERLAVACREWGVFRLINHGIPSALSAQLLNDARSLFSRPFDSKEGMFKEPITYFFGTPALSQTVQNLNWVEGFDVPLKELQKQQSGDRGAEKDPILQRYRYSLEEYGKHMGRVARELFETMAEILALDPDRRQTYLSESEGVLRVYRYPRCSESDKVLGMDVHTDSSVVSILNQDGVGGLQVFKDGRCVDAAPAADELVVNLGDMMQAMSNDEYKSAEHRVAVNPKEERISLCYFVFPEEKGVVVSSKYQPFTYKEFSEKVQEDIKTTGFKVGLERFRKPE</sequence>
<reference evidence="6 7" key="1">
    <citation type="submission" date="2021-07" db="EMBL/GenBank/DDBJ databases">
        <title>The Aristolochia fimbriata genome: insights into angiosperm evolution, floral development and chemical biosynthesis.</title>
        <authorList>
            <person name="Jiao Y."/>
        </authorList>
    </citation>
    <scope>NUCLEOTIDE SEQUENCE [LARGE SCALE GENOMIC DNA]</scope>
    <source>
        <strain evidence="6">IBCAS-2021</strain>
        <tissue evidence="6">Leaf</tissue>
    </source>
</reference>
<dbReference type="InterPro" id="IPR044861">
    <property type="entry name" value="IPNS-like_FE2OG_OXY"/>
</dbReference>
<keyword evidence="1 3" id="KW-0479">Metal-binding</keyword>
<dbReference type="SUPFAM" id="SSF51197">
    <property type="entry name" value="Clavaminate synthase-like"/>
    <property type="match status" value="1"/>
</dbReference>
<dbReference type="InterPro" id="IPR005123">
    <property type="entry name" value="Oxoglu/Fe-dep_dioxygenase_dom"/>
</dbReference>
<dbReference type="Pfam" id="PF03171">
    <property type="entry name" value="2OG-FeII_Oxy"/>
    <property type="match status" value="1"/>
</dbReference>
<evidence type="ECO:0000313" key="6">
    <source>
        <dbReference type="EMBL" id="KAG9453485.1"/>
    </source>
</evidence>
<feature type="compositionally biased region" description="Low complexity" evidence="4">
    <location>
        <begin position="15"/>
        <end position="27"/>
    </location>
</feature>
<evidence type="ECO:0000259" key="5">
    <source>
        <dbReference type="PROSITE" id="PS51471"/>
    </source>
</evidence>
<name>A0AAV7EX65_ARIFI</name>
<dbReference type="AlphaFoldDB" id="A0AAV7EX65"/>
<evidence type="ECO:0000313" key="7">
    <source>
        <dbReference type="Proteomes" id="UP000825729"/>
    </source>
</evidence>
<dbReference type="Gene3D" id="2.60.120.330">
    <property type="entry name" value="B-lactam Antibiotic, Isopenicillin N Synthase, Chain"/>
    <property type="match status" value="1"/>
</dbReference>
<evidence type="ECO:0000256" key="3">
    <source>
        <dbReference type="RuleBase" id="RU003682"/>
    </source>
</evidence>
<evidence type="ECO:0000256" key="4">
    <source>
        <dbReference type="SAM" id="MobiDB-lite"/>
    </source>
</evidence>
<evidence type="ECO:0000256" key="2">
    <source>
        <dbReference type="ARBA" id="ARBA00023004"/>
    </source>
</evidence>
<dbReference type="InterPro" id="IPR050231">
    <property type="entry name" value="Iron_ascorbate_oxido_reductase"/>
</dbReference>
<feature type="region of interest" description="Disordered" evidence="4">
    <location>
        <begin position="1"/>
        <end position="34"/>
    </location>
</feature>
<gene>
    <name evidence="6" type="ORF">H6P81_006389</name>
</gene>
<dbReference type="EMBL" id="JAINDJ010000003">
    <property type="protein sequence ID" value="KAG9453485.1"/>
    <property type="molecule type" value="Genomic_DNA"/>
</dbReference>
<proteinExistence type="inferred from homology"/>